<accession>A0A673J437</accession>
<dbReference type="InterPro" id="IPR036880">
    <property type="entry name" value="Kunitz_BPTI_sf"/>
</dbReference>
<reference evidence="13" key="1">
    <citation type="submission" date="2025-08" db="UniProtKB">
        <authorList>
            <consortium name="Ensembl"/>
        </authorList>
    </citation>
    <scope>IDENTIFICATION</scope>
</reference>
<evidence type="ECO:0000256" key="2">
    <source>
        <dbReference type="ARBA" id="ARBA00022525"/>
    </source>
</evidence>
<dbReference type="Ensembl" id="ENSSRHT00000047534.1">
    <property type="protein sequence ID" value="ENSSRHP00000046233.1"/>
    <property type="gene ID" value="ENSSRHG00000023338.1"/>
</dbReference>
<feature type="compositionally biased region" description="Acidic residues" evidence="10">
    <location>
        <begin position="841"/>
        <end position="850"/>
    </location>
</feature>
<sequence>MNFLFLDCEGLFADVVFLLDGSESVSAKDLENMKDIMELVIDKFAIGPDKERVAVVQYGTDPNEELSLNKCDVKAVLLQKIRNIKQMNGKTYTGKALTEVLQSFDISKGGRSNALKFLIILTDGESRDDVAEPAKVLRDNSININAIGMRHANRSQILAIAGSHDGVFFEDAVASLKELSNDVLLKICNTECKRPELIDIIFLVDTSGSPNKDGFQEMINLMKYTVSKSVVGEKRVRFGAVTYSNKPRSEFTLNKYYSQTDILRVISNLKASGGSRNTAQALNYALSYFGDTHGGRRAKNVPQVLFLITDGKVNDLSGLATWPESLTNSEVNFFAIGTEDADEQQLKEMVENKGRVHYANTYQDLRGLQKRITQELCNLTKPICEMEVSDIVFLIDGSETIMDASWNTLKKTMIGIVKELDIAQDKWRVGIAQFSREFQKEFYLNDYTSFAEVENAINDIVQQKQGTSTWDALRNIRYYFTKENGSRIDDGVAQNLLLITDGYANDAKDLNALSYLKNKNILITVIGVGNDIKKSELREIAGSPERVLIETFEGLKLNTTIRKVLHLLCTVTRPEPSPPYGCDIDIAFGFDVSRRTITETLLTPQVEPLVTAAIHRISMMGDLCCIEKENITTRFGYRLVSGKDGSVLENFGFEEYKEDVVKKVMLLRPTAPLAFNEFLLDSFREMFASSSVKVLIIFTDGLDVNIQRLMASSGRLKESGVSALLIVSLEGIMDVHQLEFGRGFGYMQPLTVNMLNLGNDLMKQVETVALRKCCDVHCSCTGVPGPRGPPESAGQKGLTGQNGHPGFPGDEGSMGEQGSPGLNGTTGHKGCPGNRGIKGEDGEDGLDGVDGEQVTSLFPSSGVNGFRGSPGPKGHSGLRGDPGAPGIDNTILGPKGKRGDTGLPVSLLGEDGTKGSSGSKGHTGYRGKPGNTGRPGPPGAPGENGMDGHRVSYLLNFLTNLNNGSRCPVYPTDLVIALDMSEGVTPRVFERMHSAALSLLEDISFAETNCPCGARVSVISYSSKTRNLIRFADHLKKTALLEAVKAVALERTTKTRDIGQAMSFVARNVFKRVRKGRDESSLATAMLEFKAADIGLGVIALNPADDVSRAMQVDDTGSYIVVDGRGVNRIKRCIVCFDRCSPDTVCGVILRPQPLQMDLDLSVLLDGSDNLNTQQYVNVKELLLSLLDQIGVSSEPSRADGKTRVSVYQQSSIYGSSYINEEFSFTKFKDRNIMKRHITNTVKQVGGTSHPEFALEWLITNVILKAERPRSKRMVMAVFGEDSEHSKAHLDYLSRLCKCQNVVMFILMAGQRFDWTWMEELTSSRLEQHLVFLDDRDYSTRFAYTFLHMLHRGILPRSSIQPRDCRSFVLRPVESGQQTTESTDEELIETEEPLEDYEDVYNEQNIEPITEPSQPDDTEQFTGEHKENHTEPPKTKARCFLEEDSGHVCGSYMSRWYYSQQTKKCMRFWYGGCGGNENRFLTEDECFRECVFVQISPTESENLPQDDSISKDICQLKLDAGTCSNFSVKWYYDVSSGQCVRFWYGGCDGNSNRFNTQKDCEIRCLRARKVSPNI</sequence>
<proteinExistence type="predicted"/>
<keyword evidence="5" id="KW-0677">Repeat</keyword>
<evidence type="ECO:0000256" key="1">
    <source>
        <dbReference type="ARBA" id="ARBA00004498"/>
    </source>
</evidence>
<dbReference type="SUPFAM" id="SSF53300">
    <property type="entry name" value="vWA-like"/>
    <property type="match status" value="6"/>
</dbReference>
<feature type="compositionally biased region" description="Basic and acidic residues" evidence="10">
    <location>
        <begin position="1422"/>
        <end position="1434"/>
    </location>
</feature>
<protein>
    <submittedName>
        <fullName evidence="13">Si:ch211-62a1.3</fullName>
    </submittedName>
</protein>
<dbReference type="CDD" id="cd22630">
    <property type="entry name" value="Kunitz_collagen_alpha6_VI"/>
    <property type="match status" value="1"/>
</dbReference>
<dbReference type="Gene3D" id="3.40.50.410">
    <property type="entry name" value="von Willebrand factor, type A domain"/>
    <property type="match status" value="5"/>
</dbReference>
<dbReference type="CDD" id="cd22635">
    <property type="entry name" value="Kunitz_papilin"/>
    <property type="match status" value="1"/>
</dbReference>
<feature type="domain" description="VWFA" evidence="11">
    <location>
        <begin position="1160"/>
        <end position="1350"/>
    </location>
</feature>
<evidence type="ECO:0000256" key="9">
    <source>
        <dbReference type="ARBA" id="ARBA00023180"/>
    </source>
</evidence>
<dbReference type="FunFam" id="3.40.50.410:FF:000003">
    <property type="entry name" value="Collagen type VI alpha 3 chain"/>
    <property type="match status" value="1"/>
</dbReference>
<keyword evidence="7" id="KW-0176">Collagen</keyword>
<feature type="region of interest" description="Disordered" evidence="10">
    <location>
        <begin position="1408"/>
        <end position="1434"/>
    </location>
</feature>
<dbReference type="InterPro" id="IPR008160">
    <property type="entry name" value="Collagen"/>
</dbReference>
<keyword evidence="6" id="KW-0130">Cell adhesion</keyword>
<dbReference type="PRINTS" id="PR00759">
    <property type="entry name" value="BASICPTASE"/>
</dbReference>
<feature type="domain" description="BPTI/Kunitz inhibitor" evidence="12">
    <location>
        <begin position="1514"/>
        <end position="1564"/>
    </location>
</feature>
<keyword evidence="4" id="KW-0732">Signal</keyword>
<organism evidence="13 14">
    <name type="scientific">Sinocyclocheilus rhinocerous</name>
    <dbReference type="NCBI Taxonomy" id="307959"/>
    <lineage>
        <taxon>Eukaryota</taxon>
        <taxon>Metazoa</taxon>
        <taxon>Chordata</taxon>
        <taxon>Craniata</taxon>
        <taxon>Vertebrata</taxon>
        <taxon>Euteleostomi</taxon>
        <taxon>Actinopterygii</taxon>
        <taxon>Neopterygii</taxon>
        <taxon>Teleostei</taxon>
        <taxon>Ostariophysi</taxon>
        <taxon>Cypriniformes</taxon>
        <taxon>Cyprinidae</taxon>
        <taxon>Cyprininae</taxon>
        <taxon>Sinocyclocheilus</taxon>
    </lineage>
</organism>
<dbReference type="SMART" id="SM00131">
    <property type="entry name" value="KU"/>
    <property type="match status" value="2"/>
</dbReference>
<dbReference type="SUPFAM" id="SSF57362">
    <property type="entry name" value="BPTI-like"/>
    <property type="match status" value="2"/>
</dbReference>
<feature type="compositionally biased region" description="Polar residues" evidence="10">
    <location>
        <begin position="853"/>
        <end position="863"/>
    </location>
</feature>
<evidence type="ECO:0000256" key="7">
    <source>
        <dbReference type="ARBA" id="ARBA00023119"/>
    </source>
</evidence>
<keyword evidence="14" id="KW-1185">Reference proteome</keyword>
<evidence type="ECO:0000313" key="14">
    <source>
        <dbReference type="Proteomes" id="UP000472270"/>
    </source>
</evidence>
<dbReference type="InterPro" id="IPR050525">
    <property type="entry name" value="ECM_Assembly_Org"/>
</dbReference>
<evidence type="ECO:0000256" key="4">
    <source>
        <dbReference type="ARBA" id="ARBA00022729"/>
    </source>
</evidence>
<feature type="domain" description="VWFA" evidence="11">
    <location>
        <begin position="14"/>
        <end position="183"/>
    </location>
</feature>
<dbReference type="InterPro" id="IPR002223">
    <property type="entry name" value="Kunitz_BPTI"/>
</dbReference>
<dbReference type="SMART" id="SM00327">
    <property type="entry name" value="VWA"/>
    <property type="match status" value="6"/>
</dbReference>
<dbReference type="CDD" id="cd01450">
    <property type="entry name" value="vWFA_subfamily_ECM"/>
    <property type="match status" value="2"/>
</dbReference>
<dbReference type="FunFam" id="3.40.50.410:FF:000004">
    <property type="entry name" value="collagen alpha-6(VI) chain"/>
    <property type="match status" value="1"/>
</dbReference>
<dbReference type="GO" id="GO:0007155">
    <property type="term" value="P:cell adhesion"/>
    <property type="evidence" value="ECO:0007669"/>
    <property type="project" value="UniProtKB-KW"/>
</dbReference>
<dbReference type="Proteomes" id="UP000472270">
    <property type="component" value="Unassembled WGS sequence"/>
</dbReference>
<dbReference type="Pfam" id="PF00014">
    <property type="entry name" value="Kunitz_BPTI"/>
    <property type="match status" value="2"/>
</dbReference>
<comment type="subcellular location">
    <subcellularLocation>
        <location evidence="1">Secreted</location>
        <location evidence="1">Extracellular space</location>
        <location evidence="1">Extracellular matrix</location>
    </subcellularLocation>
</comment>
<evidence type="ECO:0000259" key="11">
    <source>
        <dbReference type="PROSITE" id="PS50234"/>
    </source>
</evidence>
<keyword evidence="9" id="KW-0325">Glycoprotein</keyword>
<evidence type="ECO:0000256" key="3">
    <source>
        <dbReference type="ARBA" id="ARBA00022530"/>
    </source>
</evidence>
<dbReference type="InterPro" id="IPR002035">
    <property type="entry name" value="VWF_A"/>
</dbReference>
<dbReference type="PROSITE" id="PS50279">
    <property type="entry name" value="BPTI_KUNITZ_2"/>
    <property type="match status" value="2"/>
</dbReference>
<evidence type="ECO:0000256" key="5">
    <source>
        <dbReference type="ARBA" id="ARBA00022737"/>
    </source>
</evidence>
<evidence type="ECO:0000256" key="8">
    <source>
        <dbReference type="ARBA" id="ARBA00023157"/>
    </source>
</evidence>
<dbReference type="InterPro" id="IPR036465">
    <property type="entry name" value="vWFA_dom_sf"/>
</dbReference>
<keyword evidence="2" id="KW-0964">Secreted</keyword>
<dbReference type="Pfam" id="PF00092">
    <property type="entry name" value="VWA"/>
    <property type="match status" value="5"/>
</dbReference>
<evidence type="ECO:0000256" key="6">
    <source>
        <dbReference type="ARBA" id="ARBA00022889"/>
    </source>
</evidence>
<evidence type="ECO:0000259" key="12">
    <source>
        <dbReference type="PROSITE" id="PS50279"/>
    </source>
</evidence>
<reference evidence="13" key="2">
    <citation type="submission" date="2025-09" db="UniProtKB">
        <authorList>
            <consortium name="Ensembl"/>
        </authorList>
    </citation>
    <scope>IDENTIFICATION</scope>
</reference>
<evidence type="ECO:0000313" key="13">
    <source>
        <dbReference type="Ensembl" id="ENSSRHP00000046233.1"/>
    </source>
</evidence>
<dbReference type="PANTHER" id="PTHR24020">
    <property type="entry name" value="COLLAGEN ALPHA"/>
    <property type="match status" value="1"/>
</dbReference>
<dbReference type="GO" id="GO:0004867">
    <property type="term" value="F:serine-type endopeptidase inhibitor activity"/>
    <property type="evidence" value="ECO:0007669"/>
    <property type="project" value="InterPro"/>
</dbReference>
<keyword evidence="8" id="KW-1015">Disulfide bond</keyword>
<dbReference type="Gene3D" id="4.10.410.10">
    <property type="entry name" value="Pancreatic trypsin inhibitor Kunitz domain"/>
    <property type="match status" value="2"/>
</dbReference>
<keyword evidence="3" id="KW-0272">Extracellular matrix</keyword>
<dbReference type="Pfam" id="PF01391">
    <property type="entry name" value="Collagen"/>
    <property type="match status" value="1"/>
</dbReference>
<dbReference type="PROSITE" id="PS50234">
    <property type="entry name" value="VWFA"/>
    <property type="match status" value="5"/>
</dbReference>
<feature type="region of interest" description="Disordered" evidence="10">
    <location>
        <begin position="784"/>
        <end position="947"/>
    </location>
</feature>
<feature type="domain" description="VWFA" evidence="11">
    <location>
        <begin position="199"/>
        <end position="376"/>
    </location>
</feature>
<dbReference type="FunFam" id="4.10.410.10:FF:000020">
    <property type="entry name" value="Collagen, type VI, alpha 3"/>
    <property type="match status" value="2"/>
</dbReference>
<dbReference type="GO" id="GO:0005581">
    <property type="term" value="C:collagen trimer"/>
    <property type="evidence" value="ECO:0007669"/>
    <property type="project" value="UniProtKB-KW"/>
</dbReference>
<dbReference type="InterPro" id="IPR020901">
    <property type="entry name" value="Prtase_inh_Kunz-CS"/>
</dbReference>
<dbReference type="PANTHER" id="PTHR24020:SF86">
    <property type="entry name" value="COLLAGEN, TYPE VI, ALPHA 4"/>
    <property type="match status" value="1"/>
</dbReference>
<name>A0A673J437_9TELE</name>
<feature type="domain" description="VWFA" evidence="11">
    <location>
        <begin position="390"/>
        <end position="568"/>
    </location>
</feature>
<feature type="domain" description="BPTI/Kunitz inhibitor" evidence="12">
    <location>
        <begin position="1439"/>
        <end position="1490"/>
    </location>
</feature>
<dbReference type="PROSITE" id="PS00280">
    <property type="entry name" value="BPTI_KUNITZ_1"/>
    <property type="match status" value="2"/>
</dbReference>
<evidence type="ECO:0000256" key="10">
    <source>
        <dbReference type="SAM" id="MobiDB-lite"/>
    </source>
</evidence>
<dbReference type="PRINTS" id="PR00453">
    <property type="entry name" value="VWFADOMAIN"/>
</dbReference>
<feature type="domain" description="VWFA" evidence="11">
    <location>
        <begin position="973"/>
        <end position="1087"/>
    </location>
</feature>